<comment type="caution">
    <text evidence="1">The sequence shown here is derived from an EMBL/GenBank/DDBJ whole genome shotgun (WGS) entry which is preliminary data.</text>
</comment>
<evidence type="ECO:0000313" key="1">
    <source>
        <dbReference type="EMBL" id="MPM85965.1"/>
    </source>
</evidence>
<organism evidence="1">
    <name type="scientific">bioreactor metagenome</name>
    <dbReference type="NCBI Taxonomy" id="1076179"/>
    <lineage>
        <taxon>unclassified sequences</taxon>
        <taxon>metagenomes</taxon>
        <taxon>ecological metagenomes</taxon>
    </lineage>
</organism>
<proteinExistence type="predicted"/>
<gene>
    <name evidence="1" type="ORF">SDC9_133048</name>
</gene>
<accession>A0A645D9S6</accession>
<dbReference type="EMBL" id="VSSQ01034124">
    <property type="protein sequence ID" value="MPM85965.1"/>
    <property type="molecule type" value="Genomic_DNA"/>
</dbReference>
<protein>
    <submittedName>
        <fullName evidence="1">Uncharacterized protein</fullName>
    </submittedName>
</protein>
<name>A0A645D9S6_9ZZZZ</name>
<dbReference type="AlphaFoldDB" id="A0A645D9S6"/>
<reference evidence="1" key="1">
    <citation type="submission" date="2019-08" db="EMBL/GenBank/DDBJ databases">
        <authorList>
            <person name="Kucharzyk K."/>
            <person name="Murdoch R.W."/>
            <person name="Higgins S."/>
            <person name="Loffler F."/>
        </authorList>
    </citation>
    <scope>NUCLEOTIDE SEQUENCE</scope>
</reference>
<sequence length="163" mass="17337">MLKPVKDAYAAIAAAAAAAMKVELKINSPSKVTEDVGMNTGMGAIIGVEGQIERFRQTMRDLAKAGVDGYQTGNILDVLGPGAYEQNGKIYVSAQQSTLTARSSSPAGGTINIEVSPVYHITGNNKPEAVRSVLQQHSGELRDLVLDIVADAEFDSRRRGYDV</sequence>